<dbReference type="InterPro" id="IPR017853">
    <property type="entry name" value="GH"/>
</dbReference>
<reference evidence="11 12" key="1">
    <citation type="submission" date="2010-11" db="EMBL/GenBank/DDBJ databases">
        <authorList>
            <person name="Weinstock G."/>
            <person name="Sodergren E."/>
            <person name="Clifton S."/>
            <person name="Fulton L."/>
            <person name="Fulton B."/>
            <person name="Courtney L."/>
            <person name="Fronick C."/>
            <person name="Harrison M."/>
            <person name="Strong C."/>
            <person name="Farmer C."/>
            <person name="Delahaunty K."/>
            <person name="Markovic C."/>
            <person name="Hall O."/>
            <person name="Minx P."/>
            <person name="Tomlinson C."/>
            <person name="Mitreva M."/>
            <person name="Hou S."/>
            <person name="Chen J."/>
            <person name="Wollam A."/>
            <person name="Pepin K.H."/>
            <person name="Johnson M."/>
            <person name="Bhonagiri V."/>
            <person name="Zhang X."/>
            <person name="Suruliraj S."/>
            <person name="Warren W."/>
            <person name="Chinwalla A."/>
            <person name="Mardis E.R."/>
            <person name="Wilson R.K."/>
        </authorList>
    </citation>
    <scope>NUCLEOTIDE SEQUENCE [LARGE SCALE GENOMIC DNA]</scope>
    <source>
        <strain evidence="11 12">F0211</strain>
    </source>
</reference>
<dbReference type="SMART" id="SM00642">
    <property type="entry name" value="Aamy"/>
    <property type="match status" value="1"/>
</dbReference>
<dbReference type="EMBL" id="AECT01000045">
    <property type="protein sequence ID" value="EFU21712.1"/>
    <property type="molecule type" value="Genomic_DNA"/>
</dbReference>
<dbReference type="Proteomes" id="UP000002973">
    <property type="component" value="Unassembled WGS sequence"/>
</dbReference>
<evidence type="ECO:0000313" key="12">
    <source>
        <dbReference type="Proteomes" id="UP000002973"/>
    </source>
</evidence>
<dbReference type="InterPro" id="IPR013783">
    <property type="entry name" value="Ig-like_fold"/>
</dbReference>
<name>E6J3E2_STRAP</name>
<dbReference type="GO" id="GO:0051060">
    <property type="term" value="F:pullulanase activity"/>
    <property type="evidence" value="ECO:0007669"/>
    <property type="project" value="UniProtKB-EC"/>
</dbReference>
<keyword evidence="4" id="KW-0106">Calcium</keyword>
<dbReference type="CDD" id="cd10315">
    <property type="entry name" value="CBM41_pullulanase"/>
    <property type="match status" value="1"/>
</dbReference>
<dbReference type="SUPFAM" id="SSF51445">
    <property type="entry name" value="(Trans)glycosidases"/>
    <property type="match status" value="1"/>
</dbReference>
<feature type="domain" description="Glycosyl hydrolase family 13 catalytic" evidence="10">
    <location>
        <begin position="291"/>
        <end position="698"/>
    </location>
</feature>
<dbReference type="GO" id="GO:0005975">
    <property type="term" value="P:carbohydrate metabolic process"/>
    <property type="evidence" value="ECO:0007669"/>
    <property type="project" value="InterPro"/>
</dbReference>
<dbReference type="InterPro" id="IPR014756">
    <property type="entry name" value="Ig_E-set"/>
</dbReference>
<evidence type="ECO:0000256" key="3">
    <source>
        <dbReference type="ARBA" id="ARBA00022801"/>
    </source>
</evidence>
<dbReference type="InterPro" id="IPR004193">
    <property type="entry name" value="Glyco_hydro_13_N"/>
</dbReference>
<keyword evidence="5 11" id="KW-0326">Glycosidase</keyword>
<evidence type="ECO:0000256" key="9">
    <source>
        <dbReference type="ARBA" id="ARBA00031076"/>
    </source>
</evidence>
<evidence type="ECO:0000313" key="11">
    <source>
        <dbReference type="EMBL" id="EFU21712.1"/>
    </source>
</evidence>
<comment type="caution">
    <text evidence="11">The sequence shown here is derived from an EMBL/GenBank/DDBJ whole genome shotgun (WGS) entry which is preliminary data.</text>
</comment>
<dbReference type="PANTHER" id="PTHR43002">
    <property type="entry name" value="GLYCOGEN DEBRANCHING ENZYME"/>
    <property type="match status" value="1"/>
</dbReference>
<dbReference type="AlphaFoldDB" id="E6J3E2"/>
<evidence type="ECO:0000256" key="1">
    <source>
        <dbReference type="ARBA" id="ARBA00008061"/>
    </source>
</evidence>
<dbReference type="Gene3D" id="2.60.40.1110">
    <property type="match status" value="1"/>
</dbReference>
<protein>
    <recommendedName>
        <fullName evidence="7">pullulanase</fullName>
        <ecNumber evidence="7">3.2.1.41</ecNumber>
    </recommendedName>
    <alternativeName>
        <fullName evidence="8">Alpha-dextrin endo-1,6-alpha-glucosidase</fullName>
    </alternativeName>
    <alternativeName>
        <fullName evidence="9">Pullulan 6-glucanohydrolase</fullName>
    </alternativeName>
</protein>
<dbReference type="Pfam" id="PF02922">
    <property type="entry name" value="CBM_48"/>
    <property type="match status" value="1"/>
</dbReference>
<dbReference type="InterPro" id="IPR013784">
    <property type="entry name" value="Carb-bd-like_fold"/>
</dbReference>
<evidence type="ECO:0000256" key="4">
    <source>
        <dbReference type="ARBA" id="ARBA00022837"/>
    </source>
</evidence>
<dbReference type="CDD" id="cd11341">
    <property type="entry name" value="AmyAc_Pullulanase_LD-like"/>
    <property type="match status" value="1"/>
</dbReference>
<gene>
    <name evidence="11" type="primary">pulA</name>
    <name evidence="11" type="ORF">HMPREF0813_01789</name>
</gene>
<sequence length="785" mass="89895">MRLAIVLCHWRIKNNQENVMLNYRVLIHYHNQLGNYAAYNMWKWQMNKWGEESAFFQYDDFGIQGTLSYTSEQALSNVHVIVKTTDWSHQSVDYSIQLLPPHLVTEVWIIEGDSQVYYSRQAAMTSPYYAKCDPHAFDMALDSKHFDQHWGYQGWLGCQYNGEQAEFKLWAPTAKKVQLVVYKNSTNKAKIWRVYDLQRGKDFSKDHAKNTIGVWSRVISDDLANKAYQYQLEFEHHKTVTRDPYAEAVTEDGKRSVILSPAERNPKHFQVKQGQRAIWRLENPCQAVIYEMHVRDLTKSNSSGVSKKHRGTFLGACQKGTKNRTGQATGFDYIQSLGVNVVQLQPISDRHKEYDQDGNVMYNWGYDPQNYNAPETSFSTDPANPSQGMRDLKTMIQAYHDAGISVVIDVVYNHIYSTHDSPFQQAVPDYYYRMNSDGSFQNGTGVGSETASEHEMFRKYMIDSILYWVKEYNIDGFRFDLMGIHDIETMRQIREALDEIDSRILTYGEGWDMGTGLLPLDKAKKDNAFELPNIGFFNDTERDAIKGAEVYGGLKAGFVSGQATESIVAKAILGSSELGTYLEPKQVVNYVEAHDNYNLHDLLAELHPNDDELTRTKRIELATAMNLLLQGMSFMELGQEFSRSKLVATGANGNAIQADYKRAMNSYNAPDAVNQVDWDLLAHHQESINYIKQMIHLKTTTKEFSYQHYDDIYQHAFVHSAHSGSGIVIFEVKDDNYYLVIFNASGDRYNIEDIGNLKLIAGNSRQVSDSFVEDLTATVFEVVEW</sequence>
<dbReference type="Pfam" id="PF00128">
    <property type="entry name" value="Alpha-amylase"/>
    <property type="match status" value="1"/>
</dbReference>
<dbReference type="eggNOG" id="COG1523">
    <property type="taxonomic scope" value="Bacteria"/>
</dbReference>
<accession>E6J3E2</accession>
<dbReference type="SUPFAM" id="SSF49452">
    <property type="entry name" value="Starch-binding domain-like"/>
    <property type="match status" value="1"/>
</dbReference>
<dbReference type="CDD" id="cd02860">
    <property type="entry name" value="E_set_Pullulanase"/>
    <property type="match status" value="1"/>
</dbReference>
<proteinExistence type="inferred from homology"/>
<dbReference type="GO" id="GO:0030246">
    <property type="term" value="F:carbohydrate binding"/>
    <property type="evidence" value="ECO:0007669"/>
    <property type="project" value="InterPro"/>
</dbReference>
<dbReference type="Gene3D" id="3.20.20.80">
    <property type="entry name" value="Glycosidases"/>
    <property type="match status" value="1"/>
</dbReference>
<evidence type="ECO:0000256" key="6">
    <source>
        <dbReference type="ARBA" id="ARBA00023965"/>
    </source>
</evidence>
<dbReference type="SUPFAM" id="SSF81296">
    <property type="entry name" value="E set domains"/>
    <property type="match status" value="1"/>
</dbReference>
<evidence type="ECO:0000256" key="7">
    <source>
        <dbReference type="ARBA" id="ARBA00024062"/>
    </source>
</evidence>
<dbReference type="EC" id="3.2.1.41" evidence="7"/>
<dbReference type="InterPro" id="IPR011840">
    <property type="entry name" value="PulA_typeI"/>
</dbReference>
<evidence type="ECO:0000256" key="8">
    <source>
        <dbReference type="ARBA" id="ARBA00029618"/>
    </source>
</evidence>
<dbReference type="Gene3D" id="2.60.40.10">
    <property type="entry name" value="Immunoglobulins"/>
    <property type="match status" value="1"/>
</dbReference>
<dbReference type="Pfam" id="PF03714">
    <property type="entry name" value="PUD"/>
    <property type="match status" value="1"/>
</dbReference>
<keyword evidence="3 11" id="KW-0378">Hydrolase</keyword>
<dbReference type="InterPro" id="IPR005323">
    <property type="entry name" value="CBM41_pullulanase"/>
</dbReference>
<dbReference type="InterPro" id="IPR006047">
    <property type="entry name" value="GH13_cat_dom"/>
</dbReference>
<evidence type="ECO:0000256" key="5">
    <source>
        <dbReference type="ARBA" id="ARBA00023295"/>
    </source>
</evidence>
<evidence type="ECO:0000256" key="2">
    <source>
        <dbReference type="ARBA" id="ARBA00022729"/>
    </source>
</evidence>
<organism evidence="11 12">
    <name type="scientific">Streptococcus anginosus F0211</name>
    <dbReference type="NCBI Taxonomy" id="706437"/>
    <lineage>
        <taxon>Bacteria</taxon>
        <taxon>Bacillati</taxon>
        <taxon>Bacillota</taxon>
        <taxon>Bacilli</taxon>
        <taxon>Lactobacillales</taxon>
        <taxon>Streptococcaceae</taxon>
        <taxon>Streptococcus</taxon>
        <taxon>Streptococcus anginosus group</taxon>
    </lineage>
</organism>
<comment type="catalytic activity">
    <reaction evidence="6">
        <text>Hydrolysis of (1-&gt;6)-alpha-D-glucosidic linkages in pullulan, amylopectin and glycogen, and in the alpha- and beta-limit dextrins of amylopectin and glycogen.</text>
        <dbReference type="EC" id="3.2.1.41"/>
    </reaction>
</comment>
<evidence type="ECO:0000259" key="10">
    <source>
        <dbReference type="SMART" id="SM00642"/>
    </source>
</evidence>
<dbReference type="NCBIfam" id="TIGR02104">
    <property type="entry name" value="pulA_typeI"/>
    <property type="match status" value="1"/>
</dbReference>
<comment type="similarity">
    <text evidence="1">Belongs to the glycosyl hydrolase 13 family.</text>
</comment>
<keyword evidence="2" id="KW-0732">Signal</keyword>